<reference evidence="2 3" key="1">
    <citation type="submission" date="2019-11" db="EMBL/GenBank/DDBJ databases">
        <authorList>
            <person name="Cao P."/>
        </authorList>
    </citation>
    <scope>NUCLEOTIDE SEQUENCE [LARGE SCALE GENOMIC DNA]</scope>
    <source>
        <strain evidence="2 3">NEAU-AAG5</strain>
    </source>
</reference>
<evidence type="ECO:0000313" key="3">
    <source>
        <dbReference type="Proteomes" id="UP000432015"/>
    </source>
</evidence>
<dbReference type="Gene3D" id="1.25.40.10">
    <property type="entry name" value="Tetratricopeptide repeat domain"/>
    <property type="match status" value="1"/>
</dbReference>
<gene>
    <name evidence="2" type="ORF">GNZ18_01200</name>
</gene>
<evidence type="ECO:0000313" key="2">
    <source>
        <dbReference type="EMBL" id="MUN35225.1"/>
    </source>
</evidence>
<organism evidence="2 3">
    <name type="scientific">Actinomadura litoris</name>
    <dbReference type="NCBI Taxonomy" id="2678616"/>
    <lineage>
        <taxon>Bacteria</taxon>
        <taxon>Bacillati</taxon>
        <taxon>Actinomycetota</taxon>
        <taxon>Actinomycetes</taxon>
        <taxon>Streptosporangiales</taxon>
        <taxon>Thermomonosporaceae</taxon>
        <taxon>Actinomadura</taxon>
    </lineage>
</organism>
<dbReference type="InterPro" id="IPR011990">
    <property type="entry name" value="TPR-like_helical_dom_sf"/>
</dbReference>
<feature type="compositionally biased region" description="Pro residues" evidence="1">
    <location>
        <begin position="121"/>
        <end position="143"/>
    </location>
</feature>
<protein>
    <recommendedName>
        <fullName evidence="4">Tetratricopeptide repeat protein</fullName>
    </recommendedName>
</protein>
<dbReference type="RefSeq" id="WP_156214195.1">
    <property type="nucleotide sequence ID" value="NZ_WOFH01000001.1"/>
</dbReference>
<proteinExistence type="predicted"/>
<dbReference type="AlphaFoldDB" id="A0A7K1KT68"/>
<dbReference type="SUPFAM" id="SSF48452">
    <property type="entry name" value="TPR-like"/>
    <property type="match status" value="1"/>
</dbReference>
<dbReference type="EMBL" id="WOFH01000001">
    <property type="protein sequence ID" value="MUN35225.1"/>
    <property type="molecule type" value="Genomic_DNA"/>
</dbReference>
<name>A0A7K1KT68_9ACTN</name>
<sequence>MNAVTVKCPFPRCGAENDHDAAECGRCGAPVRSYALLSGYSAHLFNRGLAAARENRLAEAHGYFAAVVHWCPSDIEARNAFALACQALGHAGEARDAWEEVLRRRPGDRLAGLGLTRAAAPDPPAPLPDPPPSGAPAPAPPAEAPARSSEGP</sequence>
<keyword evidence="3" id="KW-1185">Reference proteome</keyword>
<accession>A0A7K1KT68</accession>
<evidence type="ECO:0008006" key="4">
    <source>
        <dbReference type="Google" id="ProtNLM"/>
    </source>
</evidence>
<feature type="region of interest" description="Disordered" evidence="1">
    <location>
        <begin position="112"/>
        <end position="152"/>
    </location>
</feature>
<evidence type="ECO:0000256" key="1">
    <source>
        <dbReference type="SAM" id="MobiDB-lite"/>
    </source>
</evidence>
<dbReference type="Proteomes" id="UP000432015">
    <property type="component" value="Unassembled WGS sequence"/>
</dbReference>
<comment type="caution">
    <text evidence="2">The sequence shown here is derived from an EMBL/GenBank/DDBJ whole genome shotgun (WGS) entry which is preliminary data.</text>
</comment>